<keyword evidence="3" id="KW-1185">Reference proteome</keyword>
<organism evidence="2 3">
    <name type="scientific">Vibrio viridaestus</name>
    <dbReference type="NCBI Taxonomy" id="2487322"/>
    <lineage>
        <taxon>Bacteria</taxon>
        <taxon>Pseudomonadati</taxon>
        <taxon>Pseudomonadota</taxon>
        <taxon>Gammaproteobacteria</taxon>
        <taxon>Vibrionales</taxon>
        <taxon>Vibrionaceae</taxon>
        <taxon>Vibrio</taxon>
    </lineage>
</organism>
<sequence>MNEQGISAEVRQLAILGSEIDEQIELPPTPEEQAEAKENERQQDINSASMDIADTQYTQMVAMGVNSAWTMAFPNWQALDRDAELMPMAELTRMIIDKHFPNIAEKAGPEVMLGMIALTAISARAATGVPPRGKIIEQGADDEQS</sequence>
<evidence type="ECO:0000313" key="3">
    <source>
        <dbReference type="Proteomes" id="UP000281112"/>
    </source>
</evidence>
<evidence type="ECO:0000256" key="1">
    <source>
        <dbReference type="SAM" id="MobiDB-lite"/>
    </source>
</evidence>
<proteinExistence type="predicted"/>
<dbReference type="EMBL" id="RJVQ01000021">
    <property type="protein sequence ID" value="RQW61026.1"/>
    <property type="molecule type" value="Genomic_DNA"/>
</dbReference>
<protein>
    <submittedName>
        <fullName evidence="2">Uncharacterized protein</fullName>
    </submittedName>
</protein>
<dbReference type="AlphaFoldDB" id="A0A3N9U057"/>
<reference evidence="2 3" key="1">
    <citation type="submission" date="2018-11" db="EMBL/GenBank/DDBJ databases">
        <title>Vibrio LJC006 sp. nov., isolated from seawater during the bloom of the enteromorpha.</title>
        <authorList>
            <person name="Liang J."/>
        </authorList>
    </citation>
    <scope>NUCLEOTIDE SEQUENCE [LARGE SCALE GENOMIC DNA]</scope>
    <source>
        <strain evidence="2 3">LJC006</strain>
    </source>
</reference>
<dbReference type="Proteomes" id="UP000281112">
    <property type="component" value="Unassembled WGS sequence"/>
</dbReference>
<feature type="region of interest" description="Disordered" evidence="1">
    <location>
        <begin position="27"/>
        <end position="47"/>
    </location>
</feature>
<feature type="compositionally biased region" description="Basic and acidic residues" evidence="1">
    <location>
        <begin position="34"/>
        <end position="43"/>
    </location>
</feature>
<evidence type="ECO:0000313" key="2">
    <source>
        <dbReference type="EMBL" id="RQW61026.1"/>
    </source>
</evidence>
<accession>A0A3N9U057</accession>
<gene>
    <name evidence="2" type="ORF">EES38_21495</name>
</gene>
<comment type="caution">
    <text evidence="2">The sequence shown here is derived from an EMBL/GenBank/DDBJ whole genome shotgun (WGS) entry which is preliminary data.</text>
</comment>
<name>A0A3N9U057_9VIBR</name>